<keyword evidence="4" id="KW-0633">Potassium transport</keyword>
<evidence type="ECO:0000313" key="16">
    <source>
        <dbReference type="Proteomes" id="UP000598775"/>
    </source>
</evidence>
<proteinExistence type="inferred from homology"/>
<keyword evidence="3" id="KW-0813">Transport</keyword>
<feature type="transmembrane region" description="Helical" evidence="14">
    <location>
        <begin position="154"/>
        <end position="174"/>
    </location>
</feature>
<keyword evidence="6" id="KW-0631">Potassium channel</keyword>
<reference evidence="15 16" key="1">
    <citation type="journal article" date="2014" name="Int. J. Syst. Evol. Microbiol.">
        <title>Complete genome sequence of Corynebacterium casei LMG S-19264T (=DSM 44701T), isolated from a smear-ripened cheese.</title>
        <authorList>
            <consortium name="US DOE Joint Genome Institute (JGI-PGF)"/>
            <person name="Walter F."/>
            <person name="Albersmeier A."/>
            <person name="Kalinowski J."/>
            <person name="Ruckert C."/>
        </authorList>
    </citation>
    <scope>NUCLEOTIDE SEQUENCE [LARGE SCALE GENOMIC DNA]</scope>
    <source>
        <strain evidence="15 16">CGMCC 1.12976</strain>
    </source>
</reference>
<evidence type="ECO:0000256" key="11">
    <source>
        <dbReference type="ARBA" id="ARBA00023303"/>
    </source>
</evidence>
<protein>
    <recommendedName>
        <fullName evidence="17">DUF1211 domain-containing protein</fullName>
    </recommendedName>
</protein>
<evidence type="ECO:0000256" key="8">
    <source>
        <dbReference type="ARBA" id="ARBA00022989"/>
    </source>
</evidence>
<evidence type="ECO:0000256" key="5">
    <source>
        <dbReference type="ARBA" id="ARBA00022692"/>
    </source>
</evidence>
<comment type="subcellular location">
    <subcellularLocation>
        <location evidence="1">Membrane</location>
        <topology evidence="1">Multi-pass membrane protein</topology>
    </subcellularLocation>
</comment>
<sequence length="275" mass="29346">MAQRGSARRFVAGLGVVRPGSRGKRDAQSDAQSGGVAGGGVAGGGVVGGSVAGDDTSGTAFEHPLAEKDAERDLGRLVTFSDAVVAIAITLIVLPLVESAREHGSQPAIEYLRSDTLNILAAALSFVVIATFWKQHHRLYKHVERSAPGLVNSNLLWLAGIIFLPVPSVLILGFPGADSLASSMYIITIVVSQVGVRIQELQLVRANSFEPGYAPVTRYLWAHWITVALTVAALFLSIAVPNLGPVALVVLLLSRPINRLVRRHQTSLERERRVL</sequence>
<feature type="region of interest" description="Disordered" evidence="13">
    <location>
        <begin position="17"/>
        <end position="38"/>
    </location>
</feature>
<evidence type="ECO:0000256" key="14">
    <source>
        <dbReference type="SAM" id="Phobius"/>
    </source>
</evidence>
<dbReference type="PANTHER" id="PTHR31462:SF5">
    <property type="entry name" value="ENDOSOMAL_LYSOSOMAL PROTON CHANNEL TMEM175"/>
    <property type="match status" value="1"/>
</dbReference>
<accession>A0A917F0T6</accession>
<evidence type="ECO:0000256" key="12">
    <source>
        <dbReference type="ARBA" id="ARBA00034430"/>
    </source>
</evidence>
<evidence type="ECO:0000256" key="4">
    <source>
        <dbReference type="ARBA" id="ARBA00022538"/>
    </source>
</evidence>
<keyword evidence="5 14" id="KW-0812">Transmembrane</keyword>
<evidence type="ECO:0000256" key="7">
    <source>
        <dbReference type="ARBA" id="ARBA00022958"/>
    </source>
</evidence>
<dbReference type="PANTHER" id="PTHR31462">
    <property type="entry name" value="ENDOSOMAL/LYSOSOMAL POTASSIUM CHANNEL TMEM175"/>
    <property type="match status" value="1"/>
</dbReference>
<gene>
    <name evidence="15" type="ORF">GCM10011399_25850</name>
</gene>
<evidence type="ECO:0000256" key="2">
    <source>
        <dbReference type="ARBA" id="ARBA00006920"/>
    </source>
</evidence>
<feature type="transmembrane region" description="Helical" evidence="14">
    <location>
        <begin position="117"/>
        <end position="133"/>
    </location>
</feature>
<dbReference type="AlphaFoldDB" id="A0A917F0T6"/>
<evidence type="ECO:0000256" key="9">
    <source>
        <dbReference type="ARBA" id="ARBA00023065"/>
    </source>
</evidence>
<dbReference type="GO" id="GO:0016020">
    <property type="term" value="C:membrane"/>
    <property type="evidence" value="ECO:0007669"/>
    <property type="project" value="UniProtKB-SubCell"/>
</dbReference>
<feature type="transmembrane region" description="Helical" evidence="14">
    <location>
        <begin position="221"/>
        <end position="253"/>
    </location>
</feature>
<keyword evidence="10 14" id="KW-0472">Membrane</keyword>
<name>A0A917F0T6_9MICO</name>
<dbReference type="EMBL" id="BMGP01000004">
    <property type="protein sequence ID" value="GGF31513.1"/>
    <property type="molecule type" value="Genomic_DNA"/>
</dbReference>
<keyword evidence="11" id="KW-0407">Ion channel</keyword>
<evidence type="ECO:0000313" key="15">
    <source>
        <dbReference type="EMBL" id="GGF31513.1"/>
    </source>
</evidence>
<evidence type="ECO:0000256" key="6">
    <source>
        <dbReference type="ARBA" id="ARBA00022826"/>
    </source>
</evidence>
<evidence type="ECO:0000256" key="1">
    <source>
        <dbReference type="ARBA" id="ARBA00004141"/>
    </source>
</evidence>
<dbReference type="GO" id="GO:0015252">
    <property type="term" value="F:proton channel activity"/>
    <property type="evidence" value="ECO:0007669"/>
    <property type="project" value="InterPro"/>
</dbReference>
<dbReference type="Pfam" id="PF06736">
    <property type="entry name" value="TMEM175"/>
    <property type="match status" value="1"/>
</dbReference>
<comment type="similarity">
    <text evidence="2">Belongs to the TMEM175 family.</text>
</comment>
<comment type="caution">
    <text evidence="15">The sequence shown here is derived from an EMBL/GenBank/DDBJ whole genome shotgun (WGS) entry which is preliminary data.</text>
</comment>
<dbReference type="RefSeq" id="WP_188678925.1">
    <property type="nucleotide sequence ID" value="NZ_BMGP01000004.1"/>
</dbReference>
<organism evidence="15 16">
    <name type="scientific">Subtercola lobariae</name>
    <dbReference type="NCBI Taxonomy" id="1588641"/>
    <lineage>
        <taxon>Bacteria</taxon>
        <taxon>Bacillati</taxon>
        <taxon>Actinomycetota</taxon>
        <taxon>Actinomycetes</taxon>
        <taxon>Micrococcales</taxon>
        <taxon>Microbacteriaceae</taxon>
        <taxon>Subtercola</taxon>
    </lineage>
</organism>
<keyword evidence="7" id="KW-0630">Potassium</keyword>
<dbReference type="GO" id="GO:0005267">
    <property type="term" value="F:potassium channel activity"/>
    <property type="evidence" value="ECO:0007669"/>
    <property type="project" value="UniProtKB-KW"/>
</dbReference>
<evidence type="ECO:0008006" key="17">
    <source>
        <dbReference type="Google" id="ProtNLM"/>
    </source>
</evidence>
<evidence type="ECO:0000256" key="13">
    <source>
        <dbReference type="SAM" id="MobiDB-lite"/>
    </source>
</evidence>
<comment type="catalytic activity">
    <reaction evidence="12">
        <text>K(+)(in) = K(+)(out)</text>
        <dbReference type="Rhea" id="RHEA:29463"/>
        <dbReference type="ChEBI" id="CHEBI:29103"/>
    </reaction>
</comment>
<evidence type="ECO:0000256" key="3">
    <source>
        <dbReference type="ARBA" id="ARBA00022448"/>
    </source>
</evidence>
<keyword evidence="8 14" id="KW-1133">Transmembrane helix</keyword>
<keyword evidence="9" id="KW-0406">Ion transport</keyword>
<dbReference type="InterPro" id="IPR010617">
    <property type="entry name" value="TMEM175-like"/>
</dbReference>
<evidence type="ECO:0000256" key="10">
    <source>
        <dbReference type="ARBA" id="ARBA00023136"/>
    </source>
</evidence>
<keyword evidence="16" id="KW-1185">Reference proteome</keyword>
<feature type="transmembrane region" description="Helical" evidence="14">
    <location>
        <begin position="77"/>
        <end position="97"/>
    </location>
</feature>
<dbReference type="Proteomes" id="UP000598775">
    <property type="component" value="Unassembled WGS sequence"/>
</dbReference>